<organism evidence="1">
    <name type="scientific">gut metagenome</name>
    <dbReference type="NCBI Taxonomy" id="749906"/>
    <lineage>
        <taxon>unclassified sequences</taxon>
        <taxon>metagenomes</taxon>
        <taxon>organismal metagenomes</taxon>
    </lineage>
</organism>
<accession>J9FTR9</accession>
<evidence type="ECO:0000313" key="1">
    <source>
        <dbReference type="EMBL" id="EJW90769.1"/>
    </source>
</evidence>
<proteinExistence type="predicted"/>
<reference evidence="1" key="1">
    <citation type="journal article" date="2012" name="PLoS ONE">
        <title>Gene sets for utilization of primary and secondary nutrition supplies in the distal gut of endangered iberian lynx.</title>
        <authorList>
            <person name="Alcaide M."/>
            <person name="Messina E."/>
            <person name="Richter M."/>
            <person name="Bargiela R."/>
            <person name="Peplies J."/>
            <person name="Huws S.A."/>
            <person name="Newbold C.J."/>
            <person name="Golyshin P.N."/>
            <person name="Simon M.A."/>
            <person name="Lopez G."/>
            <person name="Yakimov M.M."/>
            <person name="Ferrer M."/>
        </authorList>
    </citation>
    <scope>NUCLEOTIDE SEQUENCE</scope>
</reference>
<dbReference type="AlphaFoldDB" id="J9FTR9"/>
<dbReference type="EMBL" id="AMCI01008625">
    <property type="protein sequence ID" value="EJW90769.1"/>
    <property type="molecule type" value="Genomic_DNA"/>
</dbReference>
<sequence length="44" mass="4967">MNLNQYVTLKQVNMSTTVIAHGTAHHRAKGLTFSPFLKLWLVAQ</sequence>
<protein>
    <submittedName>
        <fullName evidence="1">Uncharacterized protein</fullName>
    </submittedName>
</protein>
<comment type="caution">
    <text evidence="1">The sequence shown here is derived from an EMBL/GenBank/DDBJ whole genome shotgun (WGS) entry which is preliminary data.</text>
</comment>
<name>J9FTR9_9ZZZZ</name>
<gene>
    <name evidence="1" type="ORF">EVA_21124</name>
</gene>